<dbReference type="RefSeq" id="WP_221469844.1">
    <property type="nucleotide sequence ID" value="NZ_JACHMN010000002.1"/>
</dbReference>
<sequence length="822" mass="90043">MNDDERRTLAALRPEWSPTGEDVWSSPPAHVDGLNPDVTRAVFAAFDQAEVNSVSMPVGVVIEGQHGSGKTHMLSWIREQVQRRAGYFFLLGMPHGRGFWDTLVQAYLGGLMRPADRHRDQLTMLLDGLAERADVSIDLRAQVTGRAALTVEGLGRFVEKVRAKDPRIGKNCQFTLRALVLFGSAKPDLQDLGEAFLISRSDRESEDSWASWGLLREPKKPQETLQEISQLLTLTGPCVLAVDQIDPVFAHARRSTTSFHLRGAGSESSEKIQLAEDVGNGLMSARELLSRTVIVVACLPTTWTLIRNHALESTTDRFRQESRLSRIPSPSVGENLIRTRFAPRFAAAGFKPPFPTWPIAPEAFDDAQDYTPRLLLQRVDRHIRDCLNADKVSILTDLSDSVIPLEKKVAVVSTEQAAAFEARLSDLKKQVQVDSALVAASEDRDLPEILVAGLSAYVREQGGDTDRYDVKISPGGSTTVHAMLKETIDEASDDCVFWYFRGLASTHHAAVRPRIERVRRFVSLDPAAPQRKAILLRNGDWPRGPVTKLRVDEFLAEGGVHHGISVDDLKTFSALGTMLREADPLLDAWLASARPASRTTLFTDVFGPQSGSGDVVTDPPTDPGGPSSGHPQEQPGTDTLSDEESLAIGSSFKDGSQVRVSLLSLRKHAVIFAGSGSGKTVLIRRLIEECALRGVSTIALDPNNDLARLGDPWPEAPASWGIGDEQRAKDYLNGTDVVVWTPRRESGRPLSLQPLPDFSAVMDDPDEFELALDTAVAALAPRGPDGRQHREDGPGQSCVTRSDVLLRQARRVSTDRVRGSAR</sequence>
<gene>
    <name evidence="3" type="ORF">F4553_002107</name>
</gene>
<feature type="compositionally biased region" description="Basic and acidic residues" evidence="1">
    <location>
        <begin position="784"/>
        <end position="793"/>
    </location>
</feature>
<dbReference type="Pfam" id="PF01935">
    <property type="entry name" value="DUF87"/>
    <property type="match status" value="1"/>
</dbReference>
<reference evidence="3 4" key="1">
    <citation type="submission" date="2020-08" db="EMBL/GenBank/DDBJ databases">
        <title>Sequencing the genomes of 1000 actinobacteria strains.</title>
        <authorList>
            <person name="Klenk H.-P."/>
        </authorList>
    </citation>
    <scope>NUCLEOTIDE SEQUENCE [LARGE SCALE GENOMIC DNA]</scope>
    <source>
        <strain evidence="3 4">DSM 45362</strain>
    </source>
</reference>
<feature type="region of interest" description="Disordered" evidence="1">
    <location>
        <begin position="781"/>
        <end position="822"/>
    </location>
</feature>
<feature type="domain" description="Helicase HerA central" evidence="2">
    <location>
        <begin position="648"/>
        <end position="710"/>
    </location>
</feature>
<protein>
    <recommendedName>
        <fullName evidence="2">Helicase HerA central domain-containing protein</fullName>
    </recommendedName>
</protein>
<dbReference type="EMBL" id="JACHMN010000002">
    <property type="protein sequence ID" value="MBB5868728.1"/>
    <property type="molecule type" value="Genomic_DNA"/>
</dbReference>
<dbReference type="SUPFAM" id="SSF52540">
    <property type="entry name" value="P-loop containing nucleoside triphosphate hydrolases"/>
    <property type="match status" value="1"/>
</dbReference>
<accession>A0A841BMX2</accession>
<evidence type="ECO:0000313" key="3">
    <source>
        <dbReference type="EMBL" id="MBB5868728.1"/>
    </source>
</evidence>
<organism evidence="3 4">
    <name type="scientific">Allocatelliglobosispora scoriae</name>
    <dbReference type="NCBI Taxonomy" id="643052"/>
    <lineage>
        <taxon>Bacteria</taxon>
        <taxon>Bacillati</taxon>
        <taxon>Actinomycetota</taxon>
        <taxon>Actinomycetes</taxon>
        <taxon>Micromonosporales</taxon>
        <taxon>Micromonosporaceae</taxon>
        <taxon>Allocatelliglobosispora</taxon>
    </lineage>
</organism>
<evidence type="ECO:0000259" key="2">
    <source>
        <dbReference type="Pfam" id="PF01935"/>
    </source>
</evidence>
<dbReference type="CDD" id="cd01127">
    <property type="entry name" value="TrwB_TraG_TraD_VirD4"/>
    <property type="match status" value="1"/>
</dbReference>
<proteinExistence type="predicted"/>
<feature type="compositionally biased region" description="Low complexity" evidence="1">
    <location>
        <begin position="612"/>
        <end position="629"/>
    </location>
</feature>
<feature type="compositionally biased region" description="Basic and acidic residues" evidence="1">
    <location>
        <begin position="812"/>
        <end position="822"/>
    </location>
</feature>
<evidence type="ECO:0000256" key="1">
    <source>
        <dbReference type="SAM" id="MobiDB-lite"/>
    </source>
</evidence>
<evidence type="ECO:0000313" key="4">
    <source>
        <dbReference type="Proteomes" id="UP000587527"/>
    </source>
</evidence>
<comment type="caution">
    <text evidence="3">The sequence shown here is derived from an EMBL/GenBank/DDBJ whole genome shotgun (WGS) entry which is preliminary data.</text>
</comment>
<dbReference type="AlphaFoldDB" id="A0A841BMX2"/>
<dbReference type="Proteomes" id="UP000587527">
    <property type="component" value="Unassembled WGS sequence"/>
</dbReference>
<feature type="compositionally biased region" description="Polar residues" evidence="1">
    <location>
        <begin position="630"/>
        <end position="639"/>
    </location>
</feature>
<dbReference type="InterPro" id="IPR002789">
    <property type="entry name" value="HerA_central"/>
</dbReference>
<keyword evidence="4" id="KW-1185">Reference proteome</keyword>
<dbReference type="InterPro" id="IPR027417">
    <property type="entry name" value="P-loop_NTPase"/>
</dbReference>
<name>A0A841BMX2_9ACTN</name>
<feature type="region of interest" description="Disordered" evidence="1">
    <location>
        <begin position="602"/>
        <end position="642"/>
    </location>
</feature>
<dbReference type="Gene3D" id="3.40.50.300">
    <property type="entry name" value="P-loop containing nucleotide triphosphate hydrolases"/>
    <property type="match status" value="1"/>
</dbReference>